<feature type="coiled-coil region" evidence="1">
    <location>
        <begin position="516"/>
        <end position="543"/>
    </location>
</feature>
<dbReference type="PATRIC" id="fig|1339350.3.peg.1922"/>
<dbReference type="PANTHER" id="PTHR32114:SF2">
    <property type="entry name" value="ABC TRANSPORTER ABCH.3"/>
    <property type="match status" value="1"/>
</dbReference>
<dbReference type="SUPFAM" id="SSF75712">
    <property type="entry name" value="Rad50 coiled-coil Zn hook"/>
    <property type="match status" value="1"/>
</dbReference>
<name>A0A078RBK8_PHOVU</name>
<dbReference type="Gene3D" id="1.10.287.510">
    <property type="entry name" value="Helix hairpin bin"/>
    <property type="match status" value="1"/>
</dbReference>
<dbReference type="InterPro" id="IPR027417">
    <property type="entry name" value="P-loop_NTPase"/>
</dbReference>
<sequence length="656" mass="75776">MKAIQLKSITLRNWRGEKERTTQFHTDGTVTRICGRNGLGKSRHMDAFCWLLFGKDSKDRKDFNLRTTDEKGNPLQHCECSVEGTLVVDGTEITIKREYKEQWVKPRGQVEEVFKGNVTECTWDGVPVRVNEYKERINAEIIDENLFKMLTNTEYFLSLKQDVQREVLMSIAGAKTDNELAQGNAEFTALVDMLSGKSLADYRRQIAAEKKRLKMQADEIKPRIDQTDKMKPEAEDWNSLEEMLTDKKKELEEINELLHSEDARKQSAIDKKAALNREKRQIEQQQKDILAAERRSRQEEADKQNETRNEIEKELKNIHSERSDCNIDITRAKERIKYLNEEITRTTSRLEELRSEWASIRATQYTGDNICPHCGQPLPDNMIQDVLQKFEEYKQNRLKENQSRGKSLSTQVESYREELNRRNEELVEHSKKITAIDECIAGLYDRLKSTPKAAPSAINENELPAYAANLKRLDEIEKEIANITYTQTDTELSERAELVKSAIKNLEIQLNNRTIIANYDKEIERLEKEGRELAQKIADIEKREYIAAKFAKARIDDCESRLNSLFGMVHWKLFDTTLDGNEYEVCIPIIDGVSYGTCNTAKQVNAGIDITNTLARHYEVYAPMFIDRAESVNTFIASNAQMIFLQVTTDSQLTVK</sequence>
<dbReference type="AlphaFoldDB" id="A0A078RBK8"/>
<dbReference type="Pfam" id="PF13555">
    <property type="entry name" value="AAA_29"/>
    <property type="match status" value="1"/>
</dbReference>
<reference evidence="2 3" key="1">
    <citation type="submission" date="2014-04" db="EMBL/GenBank/DDBJ databases">
        <authorList>
            <person name="Sears C."/>
            <person name="Carroll K."/>
            <person name="Sack B.R."/>
            <person name="Qadri F."/>
            <person name="Myers L.L."/>
            <person name="Chung G.-T."/>
            <person name="Escheverria P."/>
            <person name="Fraser C.M."/>
            <person name="Sadzewicz L."/>
            <person name="Shefchek K.A."/>
            <person name="Tallon L."/>
            <person name="Das S.P."/>
            <person name="Daugherty S."/>
            <person name="Mongodin E.F."/>
        </authorList>
    </citation>
    <scope>NUCLEOTIDE SEQUENCE [LARGE SCALE GENOMIC DNA]</scope>
    <source>
        <strain evidence="3">3775 SL(B) 10 (iv)</strain>
    </source>
</reference>
<organism evidence="2 3">
    <name type="scientific">Phocaeicola vulgatus str. 3775 SL</name>
    <name type="common">B</name>
    <name type="synonym">iv</name>
    <dbReference type="NCBI Taxonomy" id="1339350"/>
    <lineage>
        <taxon>Bacteria</taxon>
        <taxon>Pseudomonadati</taxon>
        <taxon>Bacteroidota</taxon>
        <taxon>Bacteroidia</taxon>
        <taxon>Bacteroidales</taxon>
        <taxon>Bacteroidaceae</taxon>
        <taxon>Phocaeicola</taxon>
    </lineage>
</organism>
<gene>
    <name evidence="2" type="ORF">M097_1998</name>
</gene>
<evidence type="ECO:0000313" key="2">
    <source>
        <dbReference type="EMBL" id="KDS31352.1"/>
    </source>
</evidence>
<evidence type="ECO:0000313" key="3">
    <source>
        <dbReference type="Proteomes" id="UP000028134"/>
    </source>
</evidence>
<evidence type="ECO:0000256" key="1">
    <source>
        <dbReference type="SAM" id="Coils"/>
    </source>
</evidence>
<dbReference type="RefSeq" id="WP_032945523.1">
    <property type="nucleotide sequence ID" value="NZ_JNHI01000009.1"/>
</dbReference>
<accession>A0A078RBK8</accession>
<keyword evidence="1" id="KW-0175">Coiled coil</keyword>
<proteinExistence type="predicted"/>
<comment type="caution">
    <text evidence="2">The sequence shown here is derived from an EMBL/GenBank/DDBJ whole genome shotgun (WGS) entry which is preliminary data.</text>
</comment>
<dbReference type="SUPFAM" id="SSF52540">
    <property type="entry name" value="P-loop containing nucleoside triphosphate hydrolases"/>
    <property type="match status" value="1"/>
</dbReference>
<protein>
    <submittedName>
        <fullName evidence="2">AAA domain protein</fullName>
    </submittedName>
</protein>
<dbReference type="Gene3D" id="3.40.50.300">
    <property type="entry name" value="P-loop containing nucleotide triphosphate hydrolases"/>
    <property type="match status" value="1"/>
</dbReference>
<dbReference type="Proteomes" id="UP000028134">
    <property type="component" value="Unassembled WGS sequence"/>
</dbReference>
<dbReference type="PANTHER" id="PTHR32114">
    <property type="entry name" value="ABC TRANSPORTER ABCH.3"/>
    <property type="match status" value="1"/>
</dbReference>
<dbReference type="EMBL" id="JNHI01000009">
    <property type="protein sequence ID" value="KDS31352.1"/>
    <property type="molecule type" value="Genomic_DNA"/>
</dbReference>
<feature type="coiled-coil region" evidence="1">
    <location>
        <begin position="199"/>
        <end position="356"/>
    </location>
</feature>